<feature type="domain" description="RagB/SusD" evidence="6">
    <location>
        <begin position="344"/>
        <end position="558"/>
    </location>
</feature>
<protein>
    <submittedName>
        <fullName evidence="8">RagB/SusD family nutrient uptake outer membrane protein</fullName>
    </submittedName>
</protein>
<sequence length="559" mass="63733">MSLCTWGCSEDAFLSQNNPNSITPATYWKTFEDFDAALNTVYGALQFNSISGEFIAYEMVRGDLAGTEVWYPHYPFTEFTVTDATEHVQNKWNEAYVGIFRANQVLDKLKHTDTHSLSAEEVSQVEAQARFLRAFFYFELVYAYNGAVIHTTMVEDPQEFNKPFASKAQVLEEVILVDLAFAKEHLPTLWSTTQDKGRVTWGAATAMLGKIALYEQQWAVAEAYFKEIIDSGIYRLTVDIQDNFSAENEFNEESIFEVTFSDALKPGAPGATVDDHQYETAGEATSLISQLSPLSAGGFNTVLPSYYLHELMVYDEMDPANPVNIGFTYSQRMHASIVPVDYDNDYYQEPAGSKTGWAYGQSSYVKKHTNWYDKKLEDAQLRSGINWRHIRYADVLLMYAEAVLEGKGDVNTAIQYIDQVRSRAGVITLQSYMENNGGQFPALHRSVQVHGAHQWVSPTVETVRTHLRKVERPLELCFEGHRWKDLVRWGIVKEVLTDLRADEVWRFDNFEAIQEIPPLRIKERIRPDFAVATDNYDAQTHDYYPIPTNEKQINTALSN</sequence>
<keyword evidence="3" id="KW-0732">Signal</keyword>
<organism evidence="8 9">
    <name type="scientific">Algivirga pacifica</name>
    <dbReference type="NCBI Taxonomy" id="1162670"/>
    <lineage>
        <taxon>Bacteria</taxon>
        <taxon>Pseudomonadati</taxon>
        <taxon>Bacteroidota</taxon>
        <taxon>Cytophagia</taxon>
        <taxon>Cytophagales</taxon>
        <taxon>Flammeovirgaceae</taxon>
        <taxon>Algivirga</taxon>
    </lineage>
</organism>
<dbReference type="InterPro" id="IPR011990">
    <property type="entry name" value="TPR-like_helical_dom_sf"/>
</dbReference>
<dbReference type="InterPro" id="IPR012944">
    <property type="entry name" value="SusD_RagB_dom"/>
</dbReference>
<evidence type="ECO:0000256" key="4">
    <source>
        <dbReference type="ARBA" id="ARBA00023136"/>
    </source>
</evidence>
<evidence type="ECO:0000313" key="8">
    <source>
        <dbReference type="EMBL" id="GAA4820816.1"/>
    </source>
</evidence>
<evidence type="ECO:0000256" key="3">
    <source>
        <dbReference type="ARBA" id="ARBA00022729"/>
    </source>
</evidence>
<feature type="domain" description="SusD-like N-terminal" evidence="7">
    <location>
        <begin position="33"/>
        <end position="213"/>
    </location>
</feature>
<name>A0ABP9CW74_9BACT</name>
<dbReference type="Pfam" id="PF07980">
    <property type="entry name" value="SusD_RagB"/>
    <property type="match status" value="1"/>
</dbReference>
<proteinExistence type="inferred from homology"/>
<dbReference type="Proteomes" id="UP001500298">
    <property type="component" value="Unassembled WGS sequence"/>
</dbReference>
<evidence type="ECO:0000259" key="7">
    <source>
        <dbReference type="Pfam" id="PF14322"/>
    </source>
</evidence>
<gene>
    <name evidence="8" type="ORF">GCM10023331_01430</name>
</gene>
<dbReference type="InterPro" id="IPR033985">
    <property type="entry name" value="SusD-like_N"/>
</dbReference>
<comment type="similarity">
    <text evidence="2">Belongs to the SusD family.</text>
</comment>
<comment type="subcellular location">
    <subcellularLocation>
        <location evidence="1">Cell outer membrane</location>
    </subcellularLocation>
</comment>
<keyword evidence="9" id="KW-1185">Reference proteome</keyword>
<dbReference type="Pfam" id="PF14322">
    <property type="entry name" value="SusD-like_3"/>
    <property type="match status" value="1"/>
</dbReference>
<reference evidence="9" key="1">
    <citation type="journal article" date="2019" name="Int. J. Syst. Evol. Microbiol.">
        <title>The Global Catalogue of Microorganisms (GCM) 10K type strain sequencing project: providing services to taxonomists for standard genome sequencing and annotation.</title>
        <authorList>
            <consortium name="The Broad Institute Genomics Platform"/>
            <consortium name="The Broad Institute Genome Sequencing Center for Infectious Disease"/>
            <person name="Wu L."/>
            <person name="Ma J."/>
        </authorList>
    </citation>
    <scope>NUCLEOTIDE SEQUENCE [LARGE SCALE GENOMIC DNA]</scope>
    <source>
        <strain evidence="9">JCM 18326</strain>
    </source>
</reference>
<keyword evidence="4" id="KW-0472">Membrane</keyword>
<dbReference type="EMBL" id="BAABJX010000004">
    <property type="protein sequence ID" value="GAA4820816.1"/>
    <property type="molecule type" value="Genomic_DNA"/>
</dbReference>
<dbReference type="SUPFAM" id="SSF48452">
    <property type="entry name" value="TPR-like"/>
    <property type="match status" value="1"/>
</dbReference>
<keyword evidence="5" id="KW-0998">Cell outer membrane</keyword>
<comment type="caution">
    <text evidence="8">The sequence shown here is derived from an EMBL/GenBank/DDBJ whole genome shotgun (WGS) entry which is preliminary data.</text>
</comment>
<dbReference type="Gene3D" id="1.25.40.390">
    <property type="match status" value="1"/>
</dbReference>
<evidence type="ECO:0000256" key="2">
    <source>
        <dbReference type="ARBA" id="ARBA00006275"/>
    </source>
</evidence>
<evidence type="ECO:0000313" key="9">
    <source>
        <dbReference type="Proteomes" id="UP001500298"/>
    </source>
</evidence>
<evidence type="ECO:0000256" key="5">
    <source>
        <dbReference type="ARBA" id="ARBA00023237"/>
    </source>
</evidence>
<evidence type="ECO:0000259" key="6">
    <source>
        <dbReference type="Pfam" id="PF07980"/>
    </source>
</evidence>
<evidence type="ECO:0000256" key="1">
    <source>
        <dbReference type="ARBA" id="ARBA00004442"/>
    </source>
</evidence>
<accession>A0ABP9CW74</accession>